<dbReference type="InterPro" id="IPR045770">
    <property type="entry name" value="DUF6223"/>
</dbReference>
<keyword evidence="1" id="KW-0812">Transmembrane</keyword>
<proteinExistence type="predicted"/>
<keyword evidence="3" id="KW-1185">Reference proteome</keyword>
<comment type="caution">
    <text evidence="2">The sequence shown here is derived from an EMBL/GenBank/DDBJ whole genome shotgun (WGS) entry which is preliminary data.</text>
</comment>
<dbReference type="Pfam" id="PF19733">
    <property type="entry name" value="DUF6223"/>
    <property type="match status" value="1"/>
</dbReference>
<gene>
    <name evidence="2" type="ORF">GCM10009559_49830</name>
</gene>
<name>A0ABN1N6W9_9PSEU</name>
<sequence length="114" mass="10593">MSVLHLIAAPLAEQLAAAPAGITSGRLGSLVAGAVGLVGVVAGGLALSGRGRTTAVTALVAGLLGAALAVLHLATSTGGFGTGSGRAGAIVALVVGLVGVALGGLATARARRVH</sequence>
<dbReference type="Proteomes" id="UP001499967">
    <property type="component" value="Unassembled WGS sequence"/>
</dbReference>
<dbReference type="EMBL" id="BAAAHP010000154">
    <property type="protein sequence ID" value="GAA0895141.1"/>
    <property type="molecule type" value="Genomic_DNA"/>
</dbReference>
<organism evidence="2 3">
    <name type="scientific">Pseudonocardia zijingensis</name>
    <dbReference type="NCBI Taxonomy" id="153376"/>
    <lineage>
        <taxon>Bacteria</taxon>
        <taxon>Bacillati</taxon>
        <taxon>Actinomycetota</taxon>
        <taxon>Actinomycetes</taxon>
        <taxon>Pseudonocardiales</taxon>
        <taxon>Pseudonocardiaceae</taxon>
        <taxon>Pseudonocardia</taxon>
    </lineage>
</organism>
<evidence type="ECO:0000313" key="2">
    <source>
        <dbReference type="EMBL" id="GAA0895141.1"/>
    </source>
</evidence>
<reference evidence="2 3" key="1">
    <citation type="journal article" date="2019" name="Int. J. Syst. Evol. Microbiol.">
        <title>The Global Catalogue of Microorganisms (GCM) 10K type strain sequencing project: providing services to taxonomists for standard genome sequencing and annotation.</title>
        <authorList>
            <consortium name="The Broad Institute Genomics Platform"/>
            <consortium name="The Broad Institute Genome Sequencing Center for Infectious Disease"/>
            <person name="Wu L."/>
            <person name="Ma J."/>
        </authorList>
    </citation>
    <scope>NUCLEOTIDE SEQUENCE [LARGE SCALE GENOMIC DNA]</scope>
    <source>
        <strain evidence="2 3">JCM 11117</strain>
    </source>
</reference>
<keyword evidence="1" id="KW-1133">Transmembrane helix</keyword>
<keyword evidence="1" id="KW-0472">Membrane</keyword>
<dbReference type="RefSeq" id="WP_343943974.1">
    <property type="nucleotide sequence ID" value="NZ_BAAAHP010000154.1"/>
</dbReference>
<feature type="transmembrane region" description="Helical" evidence="1">
    <location>
        <begin position="54"/>
        <end position="75"/>
    </location>
</feature>
<protein>
    <submittedName>
        <fullName evidence="2">Uncharacterized protein</fullName>
    </submittedName>
</protein>
<feature type="transmembrane region" description="Helical" evidence="1">
    <location>
        <begin position="87"/>
        <end position="108"/>
    </location>
</feature>
<accession>A0ABN1N6W9</accession>
<feature type="transmembrane region" description="Helical" evidence="1">
    <location>
        <begin position="27"/>
        <end position="47"/>
    </location>
</feature>
<evidence type="ECO:0000313" key="3">
    <source>
        <dbReference type="Proteomes" id="UP001499967"/>
    </source>
</evidence>
<evidence type="ECO:0000256" key="1">
    <source>
        <dbReference type="SAM" id="Phobius"/>
    </source>
</evidence>